<dbReference type="Gene3D" id="3.40.190.10">
    <property type="entry name" value="Periplasmic binding protein-like II"/>
    <property type="match status" value="1"/>
</dbReference>
<dbReference type="Proteomes" id="UP001493487">
    <property type="component" value="Unassembled WGS sequence"/>
</dbReference>
<dbReference type="PANTHER" id="PTHR43649:SF17">
    <property type="entry name" value="ABC TRANSPORTER SOLUTE BINDING PROTEIN-SUGAR TRANSPORT"/>
    <property type="match status" value="1"/>
</dbReference>
<name>A0ABV1L0F0_9BACL</name>
<keyword evidence="5" id="KW-1185">Reference proteome</keyword>
<evidence type="ECO:0000313" key="5">
    <source>
        <dbReference type="Proteomes" id="UP001493487"/>
    </source>
</evidence>
<feature type="domain" description="DUF3502" evidence="3">
    <location>
        <begin position="452"/>
        <end position="518"/>
    </location>
</feature>
<proteinExistence type="predicted"/>
<comment type="caution">
    <text evidence="4">The sequence shown here is derived from an EMBL/GenBank/DDBJ whole genome shotgun (WGS) entry which is preliminary data.</text>
</comment>
<dbReference type="PROSITE" id="PS51257">
    <property type="entry name" value="PROKAR_LIPOPROTEIN"/>
    <property type="match status" value="1"/>
</dbReference>
<sequence>MRKRKPMFLLLSALLMMTMVTAACTKKEEAKPSASESSSPQKSAGASEQASEPSALEPVELTYYFPGTPQRDLALVEAEMNKILKEKINATIKLNLLDWGSFEQKMNVMSGAGDSFDLMFTAPWINNYYQNVAKGALLPLDDLLDQYAPKTKAAVPQSVWDSTKINGKIYGSINWQIVAMPYGVSIRKDLADKYKLDLSQMTKYEQLEPFFEQIVQNDKGVTPMSFQNNYDNFTVQAPYFGMDTIGEDASPGWYYLNKPEVKVVNQYATPEFKQFIDLMYQWNQKGYIRKDASSITDTTSDFKAGKYAANVGFPVKPGAEGELKTRYGFEFVTKAFSQPLITTGRAIATMTGISKTSKNPERAMMFIELINSDKDLYNLLCHGIEGKHYVFTNKDKGVIGLPEGVKPEEVGYTPGTDWMFGNQFNGFYASEADVGNWDKTIELNNQAVSSSLLGFNFNPDPVKTELTQTASVTKQYLSALTTGTVDPNKVLPTFLDKLKAAGADKIAAEKQKQIDEWISSKK</sequence>
<evidence type="ECO:0000256" key="2">
    <source>
        <dbReference type="SAM" id="SignalP"/>
    </source>
</evidence>
<gene>
    <name evidence="4" type="ORF">QJS35_25260</name>
</gene>
<dbReference type="SUPFAM" id="SSF53850">
    <property type="entry name" value="Periplasmic binding protein-like II"/>
    <property type="match status" value="1"/>
</dbReference>
<feature type="compositionally biased region" description="Low complexity" evidence="1">
    <location>
        <begin position="32"/>
        <end position="48"/>
    </location>
</feature>
<reference evidence="4 5" key="1">
    <citation type="journal article" date="2023" name="Genome Announc.">
        <title>Pan-Genome Analyses of the Genus Cohnella and Proposal of the Novel Species Cohnella silvisoli sp. nov., Isolated from Forest Soil.</title>
        <authorList>
            <person name="Wang C."/>
            <person name="Mao L."/>
            <person name="Bao G."/>
            <person name="Zhu H."/>
        </authorList>
    </citation>
    <scope>NUCLEOTIDE SEQUENCE [LARGE SCALE GENOMIC DNA]</scope>
    <source>
        <strain evidence="4 5">NL03-T5-1</strain>
    </source>
</reference>
<organism evidence="4 5">
    <name type="scientific">Cohnella silvisoli</name>
    <dbReference type="NCBI Taxonomy" id="2873699"/>
    <lineage>
        <taxon>Bacteria</taxon>
        <taxon>Bacillati</taxon>
        <taxon>Bacillota</taxon>
        <taxon>Bacilli</taxon>
        <taxon>Bacillales</taxon>
        <taxon>Paenibacillaceae</taxon>
        <taxon>Cohnella</taxon>
    </lineage>
</organism>
<dbReference type="Pfam" id="PF12010">
    <property type="entry name" value="DUF3502"/>
    <property type="match status" value="1"/>
</dbReference>
<protein>
    <submittedName>
        <fullName evidence="4">ABC transporter substrate-binding protein</fullName>
    </submittedName>
</protein>
<feature type="signal peptide" evidence="2">
    <location>
        <begin position="1"/>
        <end position="22"/>
    </location>
</feature>
<dbReference type="RefSeq" id="WP_232187913.1">
    <property type="nucleotide sequence ID" value="NZ_JAIOAP010000015.1"/>
</dbReference>
<dbReference type="PANTHER" id="PTHR43649">
    <property type="entry name" value="ARABINOSE-BINDING PROTEIN-RELATED"/>
    <property type="match status" value="1"/>
</dbReference>
<feature type="chain" id="PRO_5045414144" evidence="2">
    <location>
        <begin position="23"/>
        <end position="522"/>
    </location>
</feature>
<dbReference type="EMBL" id="JASKHM010000016">
    <property type="protein sequence ID" value="MEQ4485701.1"/>
    <property type="molecule type" value="Genomic_DNA"/>
</dbReference>
<accession>A0ABV1L0F0</accession>
<evidence type="ECO:0000259" key="3">
    <source>
        <dbReference type="Pfam" id="PF12010"/>
    </source>
</evidence>
<evidence type="ECO:0000313" key="4">
    <source>
        <dbReference type="EMBL" id="MEQ4485701.1"/>
    </source>
</evidence>
<keyword evidence="2" id="KW-0732">Signal</keyword>
<dbReference type="InterPro" id="IPR050490">
    <property type="entry name" value="Bact_solute-bd_prot1"/>
</dbReference>
<feature type="region of interest" description="Disordered" evidence="1">
    <location>
        <begin position="27"/>
        <end position="54"/>
    </location>
</feature>
<dbReference type="InterPro" id="IPR022627">
    <property type="entry name" value="DUF3502"/>
</dbReference>
<evidence type="ECO:0000256" key="1">
    <source>
        <dbReference type="SAM" id="MobiDB-lite"/>
    </source>
</evidence>